<keyword evidence="3 7" id="KW-0375">Hydrogen ion transport</keyword>
<comment type="subunit">
    <text evidence="7">F-type ATPases have 2 components, F(1) - the catalytic core - and F(0) - the membrane proton channel. F(1) has five subunits: alpha(3), beta(3), gamma(1), delta(1), epsilon(1). F(0) has three main subunits: a(1), b(2) and c(10-14). The alpha and beta chains form an alternating ring which encloses part of the gamma chain. F(1) is attached to F(0) by a central stalk formed by the gamma and epsilon chains, while a peripheral stalk is formed by the delta and b chains.</text>
</comment>
<dbReference type="KEGG" id="tsa:AciPR4_3265"/>
<dbReference type="NCBIfam" id="TIGR01145">
    <property type="entry name" value="ATP_synt_delta"/>
    <property type="match status" value="1"/>
</dbReference>
<dbReference type="GO" id="GO:0045259">
    <property type="term" value="C:proton-transporting ATP synthase complex"/>
    <property type="evidence" value="ECO:0007669"/>
    <property type="project" value="UniProtKB-KW"/>
</dbReference>
<comment type="function">
    <text evidence="7">This protein is part of the stalk that links CF(0) to CF(1). It either transmits conformational changes from CF(0) to CF(1) or is implicated in proton conduction.</text>
</comment>
<evidence type="ECO:0000256" key="6">
    <source>
        <dbReference type="ARBA" id="ARBA00023310"/>
    </source>
</evidence>
<keyword evidence="7" id="KW-0997">Cell inner membrane</keyword>
<dbReference type="RefSeq" id="WP_013569752.1">
    <property type="nucleotide sequence ID" value="NC_014963.1"/>
</dbReference>
<accession>E8V839</accession>
<organism evidence="8 9">
    <name type="scientific">Terriglobus saanensis (strain ATCC BAA-1853 / DSM 23119 / SP1PR4)</name>
    <dbReference type="NCBI Taxonomy" id="401053"/>
    <lineage>
        <taxon>Bacteria</taxon>
        <taxon>Pseudomonadati</taxon>
        <taxon>Acidobacteriota</taxon>
        <taxon>Terriglobia</taxon>
        <taxon>Terriglobales</taxon>
        <taxon>Acidobacteriaceae</taxon>
        <taxon>Terriglobus</taxon>
    </lineage>
</organism>
<reference evidence="8 9" key="1">
    <citation type="journal article" date="2012" name="Stand. Genomic Sci.">
        <title>Complete genome sequence of Terriglobus saanensis type strain SP1PR4(T), an Acidobacteria from tundra soil.</title>
        <authorList>
            <person name="Rawat S.R."/>
            <person name="Mannisto M.K."/>
            <person name="Starovoytov V."/>
            <person name="Goodwin L."/>
            <person name="Nolan M."/>
            <person name="Hauser L."/>
            <person name="Land M."/>
            <person name="Davenport K.W."/>
            <person name="Woyke T."/>
            <person name="Haggblom M.M."/>
        </authorList>
    </citation>
    <scope>NUCLEOTIDE SEQUENCE</scope>
    <source>
        <strain evidence="9">ATCC BAA-1853 / DSM 23119 / SP1PR4</strain>
    </source>
</reference>
<dbReference type="SUPFAM" id="SSF47928">
    <property type="entry name" value="N-terminal domain of the delta subunit of the F1F0-ATP synthase"/>
    <property type="match status" value="1"/>
</dbReference>
<dbReference type="OrthoDB" id="9802471at2"/>
<dbReference type="Pfam" id="PF00213">
    <property type="entry name" value="OSCP"/>
    <property type="match status" value="1"/>
</dbReference>
<dbReference type="Gene3D" id="1.10.520.20">
    <property type="entry name" value="N-terminal domain of the delta subunit of the F1F0-ATP synthase"/>
    <property type="match status" value="1"/>
</dbReference>
<gene>
    <name evidence="7" type="primary">atpH</name>
    <name evidence="8" type="ordered locus">AciPR4_3265</name>
</gene>
<keyword evidence="5 7" id="KW-0472">Membrane</keyword>
<comment type="function">
    <text evidence="7">F(1)F(0) ATP synthase produces ATP from ADP in the presence of a proton or sodium gradient. F-type ATPases consist of two structural domains, F(1) containing the extramembraneous catalytic core and F(0) containing the membrane proton channel, linked together by a central stalk and a peripheral stalk. During catalysis, ATP synthesis in the catalytic domain of F(1) is coupled via a rotary mechanism of the central stalk subunits to proton translocation.</text>
</comment>
<dbReference type="PRINTS" id="PR00125">
    <property type="entry name" value="ATPASEDELTA"/>
</dbReference>
<keyword evidence="7" id="KW-1003">Cell membrane</keyword>
<dbReference type="GO" id="GO:0046933">
    <property type="term" value="F:proton-transporting ATP synthase activity, rotational mechanism"/>
    <property type="evidence" value="ECO:0007669"/>
    <property type="project" value="UniProtKB-UniRule"/>
</dbReference>
<dbReference type="EMBL" id="CP002467">
    <property type="protein sequence ID" value="ADV84021.1"/>
    <property type="molecule type" value="Genomic_DNA"/>
</dbReference>
<comment type="similarity">
    <text evidence="7">Belongs to the ATPase delta chain family.</text>
</comment>
<keyword evidence="2 7" id="KW-0813">Transport</keyword>
<comment type="subcellular location">
    <subcellularLocation>
        <location evidence="7">Cell inner membrane</location>
        <topology evidence="7">Peripheral membrane protein</topology>
    </subcellularLocation>
    <subcellularLocation>
        <location evidence="1">Membrane</location>
    </subcellularLocation>
</comment>
<keyword evidence="7" id="KW-0139">CF(1)</keyword>
<evidence type="ECO:0000256" key="4">
    <source>
        <dbReference type="ARBA" id="ARBA00023065"/>
    </source>
</evidence>
<evidence type="ECO:0000313" key="8">
    <source>
        <dbReference type="EMBL" id="ADV84021.1"/>
    </source>
</evidence>
<evidence type="ECO:0000256" key="3">
    <source>
        <dbReference type="ARBA" id="ARBA00022781"/>
    </source>
</evidence>
<keyword evidence="6 7" id="KW-0066">ATP synthesis</keyword>
<dbReference type="InterPro" id="IPR026015">
    <property type="entry name" value="ATP_synth_OSCP/delta_N_sf"/>
</dbReference>
<proteinExistence type="inferred from homology"/>
<keyword evidence="9" id="KW-1185">Reference proteome</keyword>
<dbReference type="Proteomes" id="UP000006844">
    <property type="component" value="Chromosome"/>
</dbReference>
<protein>
    <recommendedName>
        <fullName evidence="7">ATP synthase subunit delta</fullName>
    </recommendedName>
    <alternativeName>
        <fullName evidence="7">ATP synthase F(1) sector subunit delta</fullName>
    </alternativeName>
    <alternativeName>
        <fullName evidence="7">F-type ATPase subunit delta</fullName>
        <shortName evidence="7">F-ATPase subunit delta</shortName>
    </alternativeName>
</protein>
<evidence type="ECO:0000256" key="1">
    <source>
        <dbReference type="ARBA" id="ARBA00004370"/>
    </source>
</evidence>
<evidence type="ECO:0000256" key="5">
    <source>
        <dbReference type="ARBA" id="ARBA00023136"/>
    </source>
</evidence>
<dbReference type="PANTHER" id="PTHR11910">
    <property type="entry name" value="ATP SYNTHASE DELTA CHAIN"/>
    <property type="match status" value="1"/>
</dbReference>
<keyword evidence="4 7" id="KW-0406">Ion transport</keyword>
<dbReference type="STRING" id="401053.AciPR4_3265"/>
<dbReference type="HOGENOM" id="CLU_085114_1_1_0"/>
<evidence type="ECO:0000256" key="2">
    <source>
        <dbReference type="ARBA" id="ARBA00022448"/>
    </source>
</evidence>
<evidence type="ECO:0000256" key="7">
    <source>
        <dbReference type="HAMAP-Rule" id="MF_01416"/>
    </source>
</evidence>
<name>E8V839_TERSS</name>
<dbReference type="InterPro" id="IPR000711">
    <property type="entry name" value="ATPase_OSCP/dsu"/>
</dbReference>
<dbReference type="HAMAP" id="MF_01416">
    <property type="entry name" value="ATP_synth_delta_bact"/>
    <property type="match status" value="1"/>
</dbReference>
<sequence>MAAFALRYARALDEIVTAHKLDRNAVSAQLGDFAGTLAESHDLHEFLMNPAIEHEKKIKVLDAIAGRLGMDKVVRNFIAVLMDHQRLMAIGEVIAEYVAVADAGAGTSEAEITSARGLREEDKQALTAEAAKLAGGNVRVLWKEDASLLGGAVIRIGSTIYDGSVRAQLGQLERHLAGTGA</sequence>
<dbReference type="AlphaFoldDB" id="E8V839"/>
<dbReference type="eggNOG" id="COG0712">
    <property type="taxonomic scope" value="Bacteria"/>
</dbReference>
<dbReference type="GO" id="GO:0005886">
    <property type="term" value="C:plasma membrane"/>
    <property type="evidence" value="ECO:0007669"/>
    <property type="project" value="UniProtKB-SubCell"/>
</dbReference>
<evidence type="ECO:0000313" key="9">
    <source>
        <dbReference type="Proteomes" id="UP000006844"/>
    </source>
</evidence>